<sequence>VLGQYSPAESPERSVLVVSHPELLTALSDLRPSAGFFSAIRIGLISVNGNTLISLQNPEYWGNAYLQDEYSKAEAVINNLSSKISKTIQAEFTAASLGSGYGSSQEFTQEDLREYHYMFGMPYFEDTY</sequence>
<name>A0A381T3W4_9ZZZZ</name>
<dbReference type="EMBL" id="UINC01003990">
    <property type="protein sequence ID" value="SVA10910.1"/>
    <property type="molecule type" value="Genomic_DNA"/>
</dbReference>
<dbReference type="AlphaFoldDB" id="A0A381T3W4"/>
<dbReference type="InterPro" id="IPR035923">
    <property type="entry name" value="TT1751-like_sf"/>
</dbReference>
<accession>A0A381T3W4</accession>
<organism evidence="1">
    <name type="scientific">marine metagenome</name>
    <dbReference type="NCBI Taxonomy" id="408172"/>
    <lineage>
        <taxon>unclassified sequences</taxon>
        <taxon>metagenomes</taxon>
        <taxon>ecological metagenomes</taxon>
    </lineage>
</organism>
<reference evidence="1" key="1">
    <citation type="submission" date="2018-05" db="EMBL/GenBank/DDBJ databases">
        <authorList>
            <person name="Lanie J.A."/>
            <person name="Ng W.-L."/>
            <person name="Kazmierczak K.M."/>
            <person name="Andrzejewski T.M."/>
            <person name="Davidsen T.M."/>
            <person name="Wayne K.J."/>
            <person name="Tettelin H."/>
            <person name="Glass J.I."/>
            <person name="Rusch D."/>
            <person name="Podicherti R."/>
            <person name="Tsui H.-C.T."/>
            <person name="Winkler M.E."/>
        </authorList>
    </citation>
    <scope>NUCLEOTIDE SEQUENCE</scope>
</reference>
<proteinExistence type="predicted"/>
<gene>
    <name evidence="1" type="ORF">METZ01_LOCUS63764</name>
</gene>
<evidence type="ECO:0000313" key="1">
    <source>
        <dbReference type="EMBL" id="SVA10910.1"/>
    </source>
</evidence>
<protein>
    <submittedName>
        <fullName evidence="1">Uncharacterized protein</fullName>
    </submittedName>
</protein>
<feature type="non-terminal residue" evidence="1">
    <location>
        <position position="1"/>
    </location>
</feature>
<dbReference type="SUPFAM" id="SSF103247">
    <property type="entry name" value="TT1751-like"/>
    <property type="match status" value="1"/>
</dbReference>